<evidence type="ECO:0000256" key="8">
    <source>
        <dbReference type="SAM" id="MobiDB-lite"/>
    </source>
</evidence>
<evidence type="ECO:0000256" key="3">
    <source>
        <dbReference type="ARBA" id="ARBA00022741"/>
    </source>
</evidence>
<dbReference type="InterPro" id="IPR017441">
    <property type="entry name" value="Protein_kinase_ATP_BS"/>
</dbReference>
<keyword evidence="5 6" id="KW-0067">ATP-binding</keyword>
<dbReference type="PROSITE" id="PS50011">
    <property type="entry name" value="PROTEIN_KINASE_DOM"/>
    <property type="match status" value="1"/>
</dbReference>
<dbReference type="Gene3D" id="1.10.510.10">
    <property type="entry name" value="Transferase(Phosphotransferase) domain 1"/>
    <property type="match status" value="1"/>
</dbReference>
<dbReference type="SUPFAM" id="SSF56112">
    <property type="entry name" value="Protein kinase-like (PK-like)"/>
    <property type="match status" value="1"/>
</dbReference>
<dbReference type="FunFam" id="1.10.510.10:FF:000571">
    <property type="entry name" value="Maternal embryonic leucine zipper kinase"/>
    <property type="match status" value="1"/>
</dbReference>
<dbReference type="PROSITE" id="PS00108">
    <property type="entry name" value="PROTEIN_KINASE_ST"/>
    <property type="match status" value="1"/>
</dbReference>
<gene>
    <name evidence="10" type="primary">ABSGL_10093.1 scaffold 11786</name>
</gene>
<evidence type="ECO:0000256" key="1">
    <source>
        <dbReference type="ARBA" id="ARBA00012513"/>
    </source>
</evidence>
<dbReference type="GO" id="GO:0000045">
    <property type="term" value="P:autophagosome assembly"/>
    <property type="evidence" value="ECO:0007669"/>
    <property type="project" value="TreeGrafter"/>
</dbReference>
<sequence>MSATELSSNYWSELSHSVIDTTVGDYQFVEDLGHGSYGGLFLGQHTKTKDYVAIKVLSKSGLTDEQRQLQQVEIDVQTELDHPSLLALHTVMQDTDYIYMVMDLCDQGDLFDYVINTTSRSSAQVKSFFTQILQGIEQMHAQGIYHRDIKLENILLKTNSADDDLLDCKVADFGLATRDRLSMEFGCGSATYLAPEHFGDEDSVGTEEVMPYDAAASDVWSLGILLLALMFGRNPWQEANTADRAFAEYKRHPGMIHRHLFPELSKHVVAFLQQSVLTVDPAQRVSVSEMLKQFQALPALYADEEDEVDSLGPLTPVDIPIMPEEQKKDEPRYDSAFFSMTGHTGMSWSDMVEEDEYLAQDYNKDDTITPQLSADAPHHDDDDDTMFVHNNEKESWWL</sequence>
<dbReference type="InterPro" id="IPR045269">
    <property type="entry name" value="Atg1-like"/>
</dbReference>
<dbReference type="GO" id="GO:0005524">
    <property type="term" value="F:ATP binding"/>
    <property type="evidence" value="ECO:0007669"/>
    <property type="project" value="UniProtKB-UniRule"/>
</dbReference>
<name>A0A163K4P9_ABSGL</name>
<feature type="binding site" evidence="6">
    <location>
        <position position="55"/>
    </location>
    <ligand>
        <name>ATP</name>
        <dbReference type="ChEBI" id="CHEBI:30616"/>
    </ligand>
</feature>
<feature type="domain" description="Protein kinase" evidence="9">
    <location>
        <begin position="26"/>
        <end position="300"/>
    </location>
</feature>
<dbReference type="PROSITE" id="PS00107">
    <property type="entry name" value="PROTEIN_KINASE_ATP"/>
    <property type="match status" value="1"/>
</dbReference>
<dbReference type="OMA" id="NCHVIFL"/>
<dbReference type="GO" id="GO:0005776">
    <property type="term" value="C:autophagosome"/>
    <property type="evidence" value="ECO:0007669"/>
    <property type="project" value="TreeGrafter"/>
</dbReference>
<dbReference type="EC" id="2.7.11.1" evidence="1"/>
<dbReference type="Proteomes" id="UP000078561">
    <property type="component" value="Unassembled WGS sequence"/>
</dbReference>
<evidence type="ECO:0000256" key="2">
    <source>
        <dbReference type="ARBA" id="ARBA00022679"/>
    </source>
</evidence>
<dbReference type="GO" id="GO:0016020">
    <property type="term" value="C:membrane"/>
    <property type="evidence" value="ECO:0007669"/>
    <property type="project" value="TreeGrafter"/>
</dbReference>
<dbReference type="GO" id="GO:0004674">
    <property type="term" value="F:protein serine/threonine kinase activity"/>
    <property type="evidence" value="ECO:0007669"/>
    <property type="project" value="UniProtKB-KW"/>
</dbReference>
<dbReference type="OrthoDB" id="541276at2759"/>
<evidence type="ECO:0000256" key="7">
    <source>
        <dbReference type="RuleBase" id="RU000304"/>
    </source>
</evidence>
<evidence type="ECO:0000313" key="10">
    <source>
        <dbReference type="EMBL" id="SAM04233.1"/>
    </source>
</evidence>
<dbReference type="InterPro" id="IPR008271">
    <property type="entry name" value="Ser/Thr_kinase_AS"/>
</dbReference>
<evidence type="ECO:0000256" key="5">
    <source>
        <dbReference type="ARBA" id="ARBA00022840"/>
    </source>
</evidence>
<dbReference type="PANTHER" id="PTHR24348:SF22">
    <property type="entry name" value="NON-SPECIFIC SERINE_THREONINE PROTEIN KINASE"/>
    <property type="match status" value="1"/>
</dbReference>
<evidence type="ECO:0000313" key="11">
    <source>
        <dbReference type="Proteomes" id="UP000078561"/>
    </source>
</evidence>
<dbReference type="SMART" id="SM00220">
    <property type="entry name" value="S_TKc"/>
    <property type="match status" value="1"/>
</dbReference>
<feature type="region of interest" description="Disordered" evidence="8">
    <location>
        <begin position="368"/>
        <end position="398"/>
    </location>
</feature>
<dbReference type="GO" id="GO:0005829">
    <property type="term" value="C:cytosol"/>
    <property type="evidence" value="ECO:0007669"/>
    <property type="project" value="TreeGrafter"/>
</dbReference>
<keyword evidence="2" id="KW-0808">Transferase</keyword>
<dbReference type="GO" id="GO:0010506">
    <property type="term" value="P:regulation of autophagy"/>
    <property type="evidence" value="ECO:0007669"/>
    <property type="project" value="InterPro"/>
</dbReference>
<evidence type="ECO:0000256" key="6">
    <source>
        <dbReference type="PROSITE-ProRule" id="PRU10141"/>
    </source>
</evidence>
<comment type="similarity">
    <text evidence="7">Belongs to the protein kinase superfamily.</text>
</comment>
<dbReference type="InterPro" id="IPR000719">
    <property type="entry name" value="Prot_kinase_dom"/>
</dbReference>
<evidence type="ECO:0000259" key="9">
    <source>
        <dbReference type="PROSITE" id="PS50011"/>
    </source>
</evidence>
<dbReference type="InParanoid" id="A0A163K4P9"/>
<keyword evidence="11" id="KW-1185">Reference proteome</keyword>
<keyword evidence="3 6" id="KW-0547">Nucleotide-binding</keyword>
<dbReference type="Pfam" id="PF00069">
    <property type="entry name" value="Pkinase"/>
    <property type="match status" value="1"/>
</dbReference>
<keyword evidence="7" id="KW-0723">Serine/threonine-protein kinase</keyword>
<evidence type="ECO:0000256" key="4">
    <source>
        <dbReference type="ARBA" id="ARBA00022777"/>
    </source>
</evidence>
<proteinExistence type="inferred from homology"/>
<keyword evidence="4" id="KW-0418">Kinase</keyword>
<protein>
    <recommendedName>
        <fullName evidence="1">non-specific serine/threonine protein kinase</fullName>
        <ecNumber evidence="1">2.7.11.1</ecNumber>
    </recommendedName>
</protein>
<dbReference type="InterPro" id="IPR011009">
    <property type="entry name" value="Kinase-like_dom_sf"/>
</dbReference>
<organism evidence="10">
    <name type="scientific">Absidia glauca</name>
    <name type="common">Pin mould</name>
    <dbReference type="NCBI Taxonomy" id="4829"/>
    <lineage>
        <taxon>Eukaryota</taxon>
        <taxon>Fungi</taxon>
        <taxon>Fungi incertae sedis</taxon>
        <taxon>Mucoromycota</taxon>
        <taxon>Mucoromycotina</taxon>
        <taxon>Mucoromycetes</taxon>
        <taxon>Mucorales</taxon>
        <taxon>Cunninghamellaceae</taxon>
        <taxon>Absidia</taxon>
    </lineage>
</organism>
<dbReference type="FunFam" id="3.30.200.20:FF:000042">
    <property type="entry name" value="Aurora kinase A"/>
    <property type="match status" value="1"/>
</dbReference>
<reference evidence="10" key="1">
    <citation type="submission" date="2016-04" db="EMBL/GenBank/DDBJ databases">
        <authorList>
            <person name="Evans L.H."/>
            <person name="Alamgir A."/>
            <person name="Owens N."/>
            <person name="Weber N.D."/>
            <person name="Virtaneva K."/>
            <person name="Barbian K."/>
            <person name="Babar A."/>
            <person name="Rosenke K."/>
        </authorList>
    </citation>
    <scope>NUCLEOTIDE SEQUENCE [LARGE SCALE GENOMIC DNA]</scope>
    <source>
        <strain evidence="10">CBS 101.48</strain>
    </source>
</reference>
<accession>A0A163K4P9</accession>
<dbReference type="STRING" id="4829.A0A163K4P9"/>
<dbReference type="EMBL" id="LT554351">
    <property type="protein sequence ID" value="SAM04233.1"/>
    <property type="molecule type" value="Genomic_DNA"/>
</dbReference>
<dbReference type="GO" id="GO:0000407">
    <property type="term" value="C:phagophore assembly site"/>
    <property type="evidence" value="ECO:0007669"/>
    <property type="project" value="TreeGrafter"/>
</dbReference>
<dbReference type="PANTHER" id="PTHR24348">
    <property type="entry name" value="SERINE/THREONINE-PROTEIN KINASE UNC-51-RELATED"/>
    <property type="match status" value="1"/>
</dbReference>
<dbReference type="AlphaFoldDB" id="A0A163K4P9"/>